<evidence type="ECO:0000256" key="3">
    <source>
        <dbReference type="ARBA" id="ARBA00023002"/>
    </source>
</evidence>
<proteinExistence type="inferred from homology"/>
<keyword evidence="2" id="KW-0521">NADP</keyword>
<dbReference type="PANTHER" id="PTHR43150:SF4">
    <property type="entry name" value="L-GLYCERALDEHYDE 3-PHOSPHATE REDUCTASE"/>
    <property type="match status" value="1"/>
</dbReference>
<dbReference type="EMBL" id="AKMY01000063">
    <property type="protein sequence ID" value="EIQ18609.1"/>
    <property type="molecule type" value="Genomic_DNA"/>
</dbReference>
<dbReference type="AlphaFoldDB" id="I6CGG7"/>
<dbReference type="SUPFAM" id="SSF51430">
    <property type="entry name" value="NAD(P)-linked oxidoreductase"/>
    <property type="match status" value="1"/>
</dbReference>
<dbReference type="InterPro" id="IPR036812">
    <property type="entry name" value="NAD(P)_OxRdtase_dom_sf"/>
</dbReference>
<evidence type="ECO:0000313" key="5">
    <source>
        <dbReference type="EMBL" id="EIQ18609.1"/>
    </source>
</evidence>
<organism evidence="5 6">
    <name type="scientific">Shigella flexneri K-315</name>
    <dbReference type="NCBI Taxonomy" id="766150"/>
    <lineage>
        <taxon>Bacteria</taxon>
        <taxon>Pseudomonadati</taxon>
        <taxon>Pseudomonadota</taxon>
        <taxon>Gammaproteobacteria</taxon>
        <taxon>Enterobacterales</taxon>
        <taxon>Enterobacteriaceae</taxon>
        <taxon>Shigella</taxon>
    </lineage>
</organism>
<name>I6CGG7_SHIFL</name>
<keyword evidence="3" id="KW-0560">Oxidoreductase</keyword>
<feature type="domain" description="NADP-dependent oxidoreductase" evidence="4">
    <location>
        <begin position="28"/>
        <end position="68"/>
    </location>
</feature>
<dbReference type="GO" id="GO:0051596">
    <property type="term" value="P:methylglyoxal catabolic process"/>
    <property type="evidence" value="ECO:0007669"/>
    <property type="project" value="TreeGrafter"/>
</dbReference>
<dbReference type="Pfam" id="PF00248">
    <property type="entry name" value="Aldo_ket_red"/>
    <property type="match status" value="1"/>
</dbReference>
<sequence length="83" mass="9315">MVWLANPERYGQMQYRYCGKSGLRLPALSLGLWHNFGHVNALESQRAILRKAFDLGITHFDLANNYGPPPGCCGRILPLIAMN</sequence>
<reference evidence="5 6" key="1">
    <citation type="submission" date="2012-03" db="EMBL/GenBank/DDBJ databases">
        <authorList>
            <person name="Rasko D."/>
            <person name="Redman J."/>
            <person name="Daugherty S.C."/>
            <person name="Tallon L."/>
            <person name="Sadzewicz L."/>
            <person name="Jones K."/>
            <person name="Santana-Cruz I."/>
            <person name="Liu X."/>
        </authorList>
    </citation>
    <scope>NUCLEOTIDE SEQUENCE [LARGE SCALE GENOMIC DNA]</scope>
    <source>
        <strain evidence="5 6">K-315</strain>
    </source>
</reference>
<evidence type="ECO:0000256" key="2">
    <source>
        <dbReference type="ARBA" id="ARBA00022857"/>
    </source>
</evidence>
<dbReference type="InterPro" id="IPR005399">
    <property type="entry name" value="K_chnl_volt-dep_bsu_KCNAB-rel"/>
</dbReference>
<dbReference type="Proteomes" id="UP000005407">
    <property type="component" value="Unassembled WGS sequence"/>
</dbReference>
<dbReference type="PATRIC" id="fig|766150.3.peg.3331"/>
<protein>
    <submittedName>
        <fullName evidence="5">Putative oxidoreductase domain protein</fullName>
    </submittedName>
</protein>
<evidence type="ECO:0000259" key="4">
    <source>
        <dbReference type="Pfam" id="PF00248"/>
    </source>
</evidence>
<dbReference type="Gene3D" id="3.20.20.100">
    <property type="entry name" value="NADP-dependent oxidoreductase domain"/>
    <property type="match status" value="1"/>
</dbReference>
<dbReference type="InterPro" id="IPR023210">
    <property type="entry name" value="NADP_OxRdtase_dom"/>
</dbReference>
<evidence type="ECO:0000256" key="1">
    <source>
        <dbReference type="ARBA" id="ARBA00006515"/>
    </source>
</evidence>
<comment type="similarity">
    <text evidence="1">Belongs to the shaker potassium channel beta subunit family.</text>
</comment>
<accession>I6CGG7</accession>
<gene>
    <name evidence="5" type="ORF">SFK315_3424</name>
</gene>
<dbReference type="GO" id="GO:0016491">
    <property type="term" value="F:oxidoreductase activity"/>
    <property type="evidence" value="ECO:0007669"/>
    <property type="project" value="UniProtKB-KW"/>
</dbReference>
<comment type="caution">
    <text evidence="5">The sequence shown here is derived from an EMBL/GenBank/DDBJ whole genome shotgun (WGS) entry which is preliminary data.</text>
</comment>
<evidence type="ECO:0000313" key="6">
    <source>
        <dbReference type="Proteomes" id="UP000005407"/>
    </source>
</evidence>
<dbReference type="PANTHER" id="PTHR43150">
    <property type="entry name" value="HYPERKINETIC, ISOFORM M"/>
    <property type="match status" value="1"/>
</dbReference>